<proteinExistence type="predicted"/>
<sequence length="108" mass="12224">MKKHQIHLRNYSLKPRNSTESYSQTLSSKALTSRKQPPIRLSNPEVQTLNLGFFKKQSINHNQSETIKQLRDQGEHRPGLRSLDRYIKPGGSLGRDIYSPAVGSIPLG</sequence>
<protein>
    <submittedName>
        <fullName evidence="1">Uncharacterized protein</fullName>
    </submittedName>
</protein>
<dbReference type="EMBL" id="CM046397">
    <property type="protein sequence ID" value="KAI8535822.1"/>
    <property type="molecule type" value="Genomic_DNA"/>
</dbReference>
<dbReference type="Proteomes" id="UP001062846">
    <property type="component" value="Chromosome 10"/>
</dbReference>
<organism evidence="1 2">
    <name type="scientific">Rhododendron molle</name>
    <name type="common">Chinese azalea</name>
    <name type="synonym">Azalea mollis</name>
    <dbReference type="NCBI Taxonomy" id="49168"/>
    <lineage>
        <taxon>Eukaryota</taxon>
        <taxon>Viridiplantae</taxon>
        <taxon>Streptophyta</taxon>
        <taxon>Embryophyta</taxon>
        <taxon>Tracheophyta</taxon>
        <taxon>Spermatophyta</taxon>
        <taxon>Magnoliopsida</taxon>
        <taxon>eudicotyledons</taxon>
        <taxon>Gunneridae</taxon>
        <taxon>Pentapetalae</taxon>
        <taxon>asterids</taxon>
        <taxon>Ericales</taxon>
        <taxon>Ericaceae</taxon>
        <taxon>Ericoideae</taxon>
        <taxon>Rhodoreae</taxon>
        <taxon>Rhododendron</taxon>
    </lineage>
</organism>
<evidence type="ECO:0000313" key="2">
    <source>
        <dbReference type="Proteomes" id="UP001062846"/>
    </source>
</evidence>
<evidence type="ECO:0000313" key="1">
    <source>
        <dbReference type="EMBL" id="KAI8535822.1"/>
    </source>
</evidence>
<comment type="caution">
    <text evidence="1">The sequence shown here is derived from an EMBL/GenBank/DDBJ whole genome shotgun (WGS) entry which is preliminary data.</text>
</comment>
<reference evidence="1" key="1">
    <citation type="submission" date="2022-02" db="EMBL/GenBank/DDBJ databases">
        <title>Plant Genome Project.</title>
        <authorList>
            <person name="Zhang R.-G."/>
        </authorList>
    </citation>
    <scope>NUCLEOTIDE SEQUENCE</scope>
    <source>
        <strain evidence="1">AT1</strain>
    </source>
</reference>
<gene>
    <name evidence="1" type="ORF">RHMOL_Rhmol10G0204100</name>
</gene>
<accession>A0ACC0M4L8</accession>
<keyword evidence="2" id="KW-1185">Reference proteome</keyword>
<name>A0ACC0M4L8_RHOML</name>